<evidence type="ECO:0000256" key="1">
    <source>
        <dbReference type="SAM" id="MobiDB-lite"/>
    </source>
</evidence>
<name>A0A8J5SAP5_ZIZPA</name>
<gene>
    <name evidence="4" type="ORF">GUJ93_ZPchr0001g32428</name>
</gene>
<organism evidence="4 5">
    <name type="scientific">Zizania palustris</name>
    <name type="common">Northern wild rice</name>
    <dbReference type="NCBI Taxonomy" id="103762"/>
    <lineage>
        <taxon>Eukaryota</taxon>
        <taxon>Viridiplantae</taxon>
        <taxon>Streptophyta</taxon>
        <taxon>Embryophyta</taxon>
        <taxon>Tracheophyta</taxon>
        <taxon>Spermatophyta</taxon>
        <taxon>Magnoliopsida</taxon>
        <taxon>Liliopsida</taxon>
        <taxon>Poales</taxon>
        <taxon>Poaceae</taxon>
        <taxon>BOP clade</taxon>
        <taxon>Oryzoideae</taxon>
        <taxon>Oryzeae</taxon>
        <taxon>Zizaniinae</taxon>
        <taxon>Zizania</taxon>
    </lineage>
</organism>
<feature type="compositionally biased region" description="Polar residues" evidence="1">
    <location>
        <begin position="476"/>
        <end position="496"/>
    </location>
</feature>
<dbReference type="Pfam" id="PF04783">
    <property type="entry name" value="DUF630"/>
    <property type="match status" value="1"/>
</dbReference>
<dbReference type="PANTHER" id="PTHR21450:SF57">
    <property type="entry name" value="BZIP TRANSCRIPTION FACTOR-LIKE"/>
    <property type="match status" value="1"/>
</dbReference>
<dbReference type="Pfam" id="PF04782">
    <property type="entry name" value="DUF632"/>
    <property type="match status" value="1"/>
</dbReference>
<feature type="region of interest" description="Disordered" evidence="1">
    <location>
        <begin position="86"/>
        <end position="131"/>
    </location>
</feature>
<feature type="compositionally biased region" description="Low complexity" evidence="1">
    <location>
        <begin position="385"/>
        <end position="397"/>
    </location>
</feature>
<dbReference type="PANTHER" id="PTHR21450">
    <property type="entry name" value="PROTEIN ALTERED PHOSPHATE STARVATION RESPONSE 1"/>
    <property type="match status" value="1"/>
</dbReference>
<evidence type="ECO:0000259" key="2">
    <source>
        <dbReference type="Pfam" id="PF04782"/>
    </source>
</evidence>
<proteinExistence type="predicted"/>
<evidence type="ECO:0000313" key="4">
    <source>
        <dbReference type="EMBL" id="KAG8053871.1"/>
    </source>
</evidence>
<reference evidence="4" key="2">
    <citation type="submission" date="2021-02" db="EMBL/GenBank/DDBJ databases">
        <authorList>
            <person name="Kimball J.A."/>
            <person name="Haas M.W."/>
            <person name="Macchietto M."/>
            <person name="Kono T."/>
            <person name="Duquette J."/>
            <person name="Shao M."/>
        </authorList>
    </citation>
    <scope>NUCLEOTIDE SEQUENCE</scope>
    <source>
        <tissue evidence="4">Fresh leaf tissue</tissue>
    </source>
</reference>
<sequence length="522" mass="54851">MGCTTSHDAFAAAAAASRAFPSSSSSRPGRRTDPASLCRERAALIRAAADRRFALASAHAAYFRSLAAVGDALRLFAATALVPTTPPSGSSPVLTLPPSPAKPVDASATAARSSLPPSPSSSSTVSPLSHSLSDVDLEAHCDAKHAGGGGGSGKATSSTRYHYMRNSPTEPNVRYYEDSNAQYTQGETSYGYGHTYPYGPFGEVVAEERPESAPRPPGPPPSPPIADVSMWDFFDPFTSYDQFLEEYSPDKGQVDGSVPSSSPNYAELRRMEGIPDLEDEAELEASTSRVVDQSGKGKRSIPSDAGSKGEASGGKLQRKGFGANVNPEKPASSTSNKGDKNVASFKGSGSGDVDSGSSIGKKKAVAFDDKAPIAAVVEGDGGSGKSSHSIVSSESFSPLHQGKRDVMEAMDEVKERFDEAMNCGAEVSRLLEVGKVPHHTSTPRVLRYFSSKVMDPLALTVPASSCLPKPHRKSRPSSGNARTSSSSVADRRNSTGNLSSTLEKLCVWEKKLCQEIKVVVLG</sequence>
<dbReference type="InterPro" id="IPR006868">
    <property type="entry name" value="DUF630"/>
</dbReference>
<feature type="region of interest" description="Disordered" evidence="1">
    <location>
        <begin position="248"/>
        <end position="360"/>
    </location>
</feature>
<dbReference type="InterPro" id="IPR006867">
    <property type="entry name" value="DUF632"/>
</dbReference>
<evidence type="ECO:0000259" key="3">
    <source>
        <dbReference type="Pfam" id="PF04783"/>
    </source>
</evidence>
<reference evidence="4" key="1">
    <citation type="journal article" date="2021" name="bioRxiv">
        <title>Whole Genome Assembly and Annotation of Northern Wild Rice, Zizania palustris L., Supports a Whole Genome Duplication in the Zizania Genus.</title>
        <authorList>
            <person name="Haas M."/>
            <person name="Kono T."/>
            <person name="Macchietto M."/>
            <person name="Millas R."/>
            <person name="McGilp L."/>
            <person name="Shao M."/>
            <person name="Duquette J."/>
            <person name="Hirsch C.N."/>
            <person name="Kimball J."/>
        </authorList>
    </citation>
    <scope>NUCLEOTIDE SEQUENCE</scope>
    <source>
        <tissue evidence="4">Fresh leaf tissue</tissue>
    </source>
</reference>
<feature type="region of interest" description="Disordered" evidence="1">
    <location>
        <begin position="16"/>
        <end position="35"/>
    </location>
</feature>
<feature type="compositionally biased region" description="Low complexity" evidence="1">
    <location>
        <begin position="106"/>
        <end position="131"/>
    </location>
</feature>
<dbReference type="AlphaFoldDB" id="A0A8J5SAP5"/>
<feature type="compositionally biased region" description="Low complexity" evidence="1">
    <location>
        <begin position="16"/>
        <end position="27"/>
    </location>
</feature>
<feature type="region of interest" description="Disordered" evidence="1">
    <location>
        <begin position="378"/>
        <end position="403"/>
    </location>
</feature>
<dbReference type="Proteomes" id="UP000729402">
    <property type="component" value="Unassembled WGS sequence"/>
</dbReference>
<protein>
    <recommendedName>
        <fullName evidence="6">DUF630 domain-containing protein</fullName>
    </recommendedName>
</protein>
<feature type="domain" description="DUF632" evidence="2">
    <location>
        <begin position="407"/>
        <end position="517"/>
    </location>
</feature>
<dbReference type="EMBL" id="JAAALK010000288">
    <property type="protein sequence ID" value="KAG8053871.1"/>
    <property type="molecule type" value="Genomic_DNA"/>
</dbReference>
<evidence type="ECO:0008006" key="6">
    <source>
        <dbReference type="Google" id="ProtNLM"/>
    </source>
</evidence>
<dbReference type="OrthoDB" id="646418at2759"/>
<feature type="domain" description="DUF630" evidence="3">
    <location>
        <begin position="25"/>
        <end position="78"/>
    </location>
</feature>
<accession>A0A8J5SAP5</accession>
<feature type="region of interest" description="Disordered" evidence="1">
    <location>
        <begin position="464"/>
        <end position="496"/>
    </location>
</feature>
<keyword evidence="5" id="KW-1185">Reference proteome</keyword>
<comment type="caution">
    <text evidence="4">The sequence shown here is derived from an EMBL/GenBank/DDBJ whole genome shotgun (WGS) entry which is preliminary data.</text>
</comment>
<evidence type="ECO:0000313" key="5">
    <source>
        <dbReference type="Proteomes" id="UP000729402"/>
    </source>
</evidence>